<accession>T5LV10</accession>
<organism evidence="1 2">
    <name type="scientific">Oxalobacter paraformigenes</name>
    <dbReference type="NCBI Taxonomy" id="556268"/>
    <lineage>
        <taxon>Bacteria</taxon>
        <taxon>Pseudomonadati</taxon>
        <taxon>Pseudomonadota</taxon>
        <taxon>Betaproteobacteria</taxon>
        <taxon>Burkholderiales</taxon>
        <taxon>Oxalobacteraceae</taxon>
        <taxon>Oxalobacter</taxon>
    </lineage>
</organism>
<sequence>MYFSLTHNKRDFLKMLKLQTGLDEQDRKNIVNRRRRPVEFLRYIL</sequence>
<comment type="caution">
    <text evidence="1">The sequence shown here is derived from an EMBL/GenBank/DDBJ whole genome shotgun (WGS) entry which is preliminary data.</text>
</comment>
<dbReference type="HOGENOM" id="CLU_3202856_0_0_4"/>
<dbReference type="Proteomes" id="UP000003973">
    <property type="component" value="Unassembled WGS sequence"/>
</dbReference>
<proteinExistence type="predicted"/>
<reference evidence="1" key="1">
    <citation type="submission" date="2011-10" db="EMBL/GenBank/DDBJ databases">
        <title>The Genome Sequence of Oxalobacter formigenes HOxBLS.</title>
        <authorList>
            <consortium name="The Broad Institute Genome Sequencing Platform"/>
            <person name="Earl A."/>
            <person name="Ward D."/>
            <person name="Feldgarden M."/>
            <person name="Gevers D."/>
            <person name="Allison M.J."/>
            <person name="Humphrey S."/>
            <person name="Young S.K."/>
            <person name="Zeng Q."/>
            <person name="Gargeya S."/>
            <person name="Fitzgerald M."/>
            <person name="Haas B."/>
            <person name="Abouelleil A."/>
            <person name="Alvarado L."/>
            <person name="Arachchi H.M."/>
            <person name="Berlin A."/>
            <person name="Brown A."/>
            <person name="Chapman S.B."/>
            <person name="Chen Z."/>
            <person name="Dunbar C."/>
            <person name="Freedman E."/>
            <person name="Gearin G."/>
            <person name="Goldberg J."/>
            <person name="Griggs A."/>
            <person name="Gujja S."/>
            <person name="Heiman D."/>
            <person name="Howarth C."/>
            <person name="Larson L."/>
            <person name="Lui A."/>
            <person name="MacDonald P.J.P."/>
            <person name="Montmayeur A."/>
            <person name="Murphy C."/>
            <person name="Neiman D."/>
            <person name="Pearson M."/>
            <person name="Priest M."/>
            <person name="Roberts A."/>
            <person name="Saif S."/>
            <person name="Shea T."/>
            <person name="Shenoy N."/>
            <person name="Sisk P."/>
            <person name="Stolte C."/>
            <person name="Sykes S."/>
            <person name="Wortman J."/>
            <person name="Nusbaum C."/>
            <person name="Birren B."/>
        </authorList>
    </citation>
    <scope>NUCLEOTIDE SEQUENCE [LARGE SCALE GENOMIC DNA]</scope>
    <source>
        <strain evidence="1">HOxBLS</strain>
    </source>
</reference>
<dbReference type="AlphaFoldDB" id="T5LV10"/>
<gene>
    <name evidence="1" type="ORF">OFAG_02367</name>
</gene>
<name>T5LV10_9BURK</name>
<keyword evidence="2" id="KW-1185">Reference proteome</keyword>
<protein>
    <submittedName>
        <fullName evidence="1">Uncharacterized protein</fullName>
    </submittedName>
</protein>
<dbReference type="EMBL" id="ACDP02000002">
    <property type="protein sequence ID" value="EQM95328.1"/>
    <property type="molecule type" value="Genomic_DNA"/>
</dbReference>
<evidence type="ECO:0000313" key="2">
    <source>
        <dbReference type="Proteomes" id="UP000003973"/>
    </source>
</evidence>
<evidence type="ECO:0000313" key="1">
    <source>
        <dbReference type="EMBL" id="EQM95328.1"/>
    </source>
</evidence>